<dbReference type="AlphaFoldDB" id="A0A2J6T0Q6"/>
<feature type="compositionally biased region" description="Polar residues" evidence="1">
    <location>
        <begin position="757"/>
        <end position="766"/>
    </location>
</feature>
<sequence length="815" mass="87361">MFSSFRSIFGWTQADEDFSSAIYAPVPEDVHTPADAAWLEQRLALIPITAPEQDARRVIPCGQQINKDSDAGSSDSPVDEQPPVLAPKPAPTATANHLHTCAQTAAPACPPQPLPTMAQHPAAAAAAAPRAPQPQPAVLQNIVAAAPLAPQAQLPVATALTITAGVPPPVQPQPQPVAAQNIAAATPSAPQIQPTALVPNGGLVLPQPTPSAQTRYKRPRRPAYARPLVPGDFYDPVAYARNPAGHDRAFNVLAQANLTGCLRFKNGTSNGPFAKNGELKGDFLSAVMINQSHGPCVNSYIRRYHSPAAQIFVGGGKMHRHMWNWYIALIQGPNGLFEEARFRRFVMEQVENQLLIDLPNLAQTIAQLKQTVVPPIGGSLNPPANLGHNGISQIIGGGFNALNNPGVHTMNQMAFARGGGPTGGMGNGSIAGPIGGMSIGPVGGPNVGKAGLVGGYNGANTAQAGYHAPSLPPPSQGSKTPSSRKRDRLVKDVDEDSDSDVQDPSTSAQASKKARLFLAQPNSGVQHPLPPPFPPHRNESSRPGNKRQRDDVIVIDDDSDSGPVPPRPVKKVRGSDSGTIKVETPSMPEPSVQGFDGTRPLGMTLEEYYDLMKSQSDVGQIDQMGRPQTQNRYRPAPTETQNGRQAPTASSLSSGSDVESQVMTSSDGLRETQQPPFQGFGGETYSTTEAWEEPRSSYPDPTAYEYSQSVQPSRRSEYGFEAQDSYTNRSNWDSEPPEHNGLPAAARDYTHPEPYQSRGSMTQSGFVNGFGNHWGSMHETGSSMRRNRRKSSRVDDYDDDSSAYEMNRGRKHHRT</sequence>
<keyword evidence="3" id="KW-1185">Reference proteome</keyword>
<reference evidence="2 3" key="1">
    <citation type="submission" date="2016-04" db="EMBL/GenBank/DDBJ databases">
        <title>A degradative enzymes factory behind the ericoid mycorrhizal symbiosis.</title>
        <authorList>
            <consortium name="DOE Joint Genome Institute"/>
            <person name="Martino E."/>
            <person name="Morin E."/>
            <person name="Grelet G."/>
            <person name="Kuo A."/>
            <person name="Kohler A."/>
            <person name="Daghino S."/>
            <person name="Barry K."/>
            <person name="Choi C."/>
            <person name="Cichocki N."/>
            <person name="Clum A."/>
            <person name="Copeland A."/>
            <person name="Hainaut M."/>
            <person name="Haridas S."/>
            <person name="Labutti K."/>
            <person name="Lindquist E."/>
            <person name="Lipzen A."/>
            <person name="Khouja H.-R."/>
            <person name="Murat C."/>
            <person name="Ohm R."/>
            <person name="Olson A."/>
            <person name="Spatafora J."/>
            <person name="Veneault-Fourrey C."/>
            <person name="Henrissat B."/>
            <person name="Grigoriev I."/>
            <person name="Martin F."/>
            <person name="Perotto S."/>
        </authorList>
    </citation>
    <scope>NUCLEOTIDE SEQUENCE [LARGE SCALE GENOMIC DNA]</scope>
    <source>
        <strain evidence="2 3">E</strain>
    </source>
</reference>
<dbReference type="InParanoid" id="A0A2J6T0Q6"/>
<dbReference type="EMBL" id="KZ613848">
    <property type="protein sequence ID" value="PMD56618.1"/>
    <property type="molecule type" value="Genomic_DNA"/>
</dbReference>
<proteinExistence type="predicted"/>
<dbReference type="Proteomes" id="UP000235371">
    <property type="component" value="Unassembled WGS sequence"/>
</dbReference>
<organism evidence="2 3">
    <name type="scientific">Hyaloscypha bicolor E</name>
    <dbReference type="NCBI Taxonomy" id="1095630"/>
    <lineage>
        <taxon>Eukaryota</taxon>
        <taxon>Fungi</taxon>
        <taxon>Dikarya</taxon>
        <taxon>Ascomycota</taxon>
        <taxon>Pezizomycotina</taxon>
        <taxon>Leotiomycetes</taxon>
        <taxon>Helotiales</taxon>
        <taxon>Hyaloscyphaceae</taxon>
        <taxon>Hyaloscypha</taxon>
        <taxon>Hyaloscypha bicolor</taxon>
    </lineage>
</organism>
<dbReference type="RefSeq" id="XP_024733522.1">
    <property type="nucleotide sequence ID" value="XM_024883546.1"/>
</dbReference>
<dbReference type="OrthoDB" id="10469421at2759"/>
<name>A0A2J6T0Q6_9HELO</name>
<feature type="region of interest" description="Disordered" evidence="1">
    <location>
        <begin position="614"/>
        <end position="815"/>
    </location>
</feature>
<feature type="compositionally biased region" description="Polar residues" evidence="1">
    <location>
        <begin position="724"/>
        <end position="733"/>
    </location>
</feature>
<feature type="region of interest" description="Disordered" evidence="1">
    <location>
        <begin position="64"/>
        <end position="93"/>
    </location>
</feature>
<gene>
    <name evidence="2" type="ORF">K444DRAFT_633009</name>
</gene>
<evidence type="ECO:0000313" key="2">
    <source>
        <dbReference type="EMBL" id="PMD56618.1"/>
    </source>
</evidence>
<feature type="region of interest" description="Disordered" evidence="1">
    <location>
        <begin position="464"/>
        <end position="599"/>
    </location>
</feature>
<feature type="compositionally biased region" description="Polar residues" evidence="1">
    <location>
        <begin position="626"/>
        <end position="676"/>
    </location>
</feature>
<dbReference type="GeneID" id="36591623"/>
<feature type="compositionally biased region" description="Polar residues" evidence="1">
    <location>
        <begin position="64"/>
        <end position="76"/>
    </location>
</feature>
<evidence type="ECO:0000256" key="1">
    <source>
        <dbReference type="SAM" id="MobiDB-lite"/>
    </source>
</evidence>
<protein>
    <submittedName>
        <fullName evidence="2">Uncharacterized protein</fullName>
    </submittedName>
</protein>
<evidence type="ECO:0000313" key="3">
    <source>
        <dbReference type="Proteomes" id="UP000235371"/>
    </source>
</evidence>
<accession>A0A2J6T0Q6</accession>